<sequence length="360" mass="41479">MLITVCCFLSAYTPGNITVGAGFTSAKNVGDVQLQLLYQQLDDRGDEINQQAETIAGKYYAAQVKSLRDEFNEKQKKLEEYKDEAHTFKFQCEKSQEEVKQLGEELETKTKRLDTFERTAEKREQAKQDLRGLEETVIKELQTLHNLRRLFIEDLNSRVKKAKYQSRKDEAKEVLQALEELAMNYDQKAQEINAKAKELEETQETLLLQTSLMHGKDCELSQLKDAHENQKKKYAEMMSSLLKDLIDVGECLNDRITKPSVGSERLDEEFTVVRLYISKLKTEAKLLHSRFEVKVGTLSDKIDESESRKRQLQETVDSLNAELAKLRANEQLITGSGQQNEQIIADQSALRTKLDEEFRR</sequence>
<reference evidence="2" key="1">
    <citation type="submission" date="2022-06" db="EMBL/GenBank/DDBJ databases">
        <authorList>
            <person name="Berger JAMES D."/>
            <person name="Berger JAMES D."/>
        </authorList>
    </citation>
    <scope>NUCLEOTIDE SEQUENCE [LARGE SCALE GENOMIC DNA]</scope>
</reference>
<reference evidence="3" key="2">
    <citation type="submission" date="2023-11" db="UniProtKB">
        <authorList>
            <consortium name="WormBaseParasite"/>
        </authorList>
    </citation>
    <scope>IDENTIFICATION</scope>
</reference>
<dbReference type="WBParaSite" id="TREG1_94180.1">
    <property type="protein sequence ID" value="TREG1_94180.1"/>
    <property type="gene ID" value="TREG1_94180"/>
</dbReference>
<accession>A0AA85KPY4</accession>
<protein>
    <submittedName>
        <fullName evidence="3">Uncharacterized protein</fullName>
    </submittedName>
</protein>
<keyword evidence="1" id="KW-0175">Coiled coil</keyword>
<evidence type="ECO:0000256" key="1">
    <source>
        <dbReference type="SAM" id="Coils"/>
    </source>
</evidence>
<dbReference type="Proteomes" id="UP000050795">
    <property type="component" value="Unassembled WGS sequence"/>
</dbReference>
<proteinExistence type="predicted"/>
<feature type="coiled-coil region" evidence="1">
    <location>
        <begin position="295"/>
        <end position="329"/>
    </location>
</feature>
<name>A0AA85KPY4_TRIRE</name>
<organism evidence="2 3">
    <name type="scientific">Trichobilharzia regenti</name>
    <name type="common">Nasal bird schistosome</name>
    <dbReference type="NCBI Taxonomy" id="157069"/>
    <lineage>
        <taxon>Eukaryota</taxon>
        <taxon>Metazoa</taxon>
        <taxon>Spiralia</taxon>
        <taxon>Lophotrochozoa</taxon>
        <taxon>Platyhelminthes</taxon>
        <taxon>Trematoda</taxon>
        <taxon>Digenea</taxon>
        <taxon>Strigeidida</taxon>
        <taxon>Schistosomatoidea</taxon>
        <taxon>Schistosomatidae</taxon>
        <taxon>Trichobilharzia</taxon>
    </lineage>
</organism>
<feature type="coiled-coil region" evidence="1">
    <location>
        <begin position="64"/>
        <end position="244"/>
    </location>
</feature>
<keyword evidence="2" id="KW-1185">Reference proteome</keyword>
<evidence type="ECO:0000313" key="3">
    <source>
        <dbReference type="WBParaSite" id="TREG1_94180.1"/>
    </source>
</evidence>
<dbReference type="AlphaFoldDB" id="A0AA85KPY4"/>
<evidence type="ECO:0000313" key="2">
    <source>
        <dbReference type="Proteomes" id="UP000050795"/>
    </source>
</evidence>